<evidence type="ECO:0000256" key="1">
    <source>
        <dbReference type="SAM" id="MobiDB-lite"/>
    </source>
</evidence>
<feature type="chain" id="PRO_5017362244" evidence="2">
    <location>
        <begin position="17"/>
        <end position="355"/>
    </location>
</feature>
<proteinExistence type="predicted"/>
<feature type="compositionally biased region" description="Acidic residues" evidence="1">
    <location>
        <begin position="323"/>
        <end position="340"/>
    </location>
</feature>
<feature type="compositionally biased region" description="Polar residues" evidence="1">
    <location>
        <begin position="232"/>
        <end position="249"/>
    </location>
</feature>
<feature type="compositionally biased region" description="Low complexity" evidence="1">
    <location>
        <begin position="311"/>
        <end position="322"/>
    </location>
</feature>
<dbReference type="Ensembl" id="ENSPNYT00000022018.1">
    <property type="protein sequence ID" value="ENSPNYP00000021500.1"/>
    <property type="gene ID" value="ENSPNYG00000016232.1"/>
</dbReference>
<feature type="compositionally biased region" description="Low complexity" evidence="1">
    <location>
        <begin position="292"/>
        <end position="301"/>
    </location>
</feature>
<dbReference type="GO" id="GO:0007155">
    <property type="term" value="P:cell adhesion"/>
    <property type="evidence" value="ECO:0007669"/>
    <property type="project" value="InterPro"/>
</dbReference>
<feature type="compositionally biased region" description="Acidic residues" evidence="1">
    <location>
        <begin position="92"/>
        <end position="115"/>
    </location>
</feature>
<sequence length="355" mass="38266">MKVAVVFVLLFATVLCRPYSKRGRWEVVRRPKPPALRKQAPVVLKARPPPVQVKYSFFVSIYHFQVAAEALPEVKSVVTDTTSDSPSVNNQDNEDGDDDDEAEESEEEEEDESSDSSESGESSTPAPSTVAPVVVTETPAPEPTDEPIVATVVTDTARGDNLGGYPSEYKSIVYVEEKSYHKAPGPYKSYEFEDTGKKTAYSMTGGNEVEKLPKVYKTIYVNSELLEEDTSTPEVESQGLDASSGTSQDPDPRQADLAEEEESTSTSDPTTSESESSSTPEEEEEEEEEESASTTSDSTSQEAEDEESQSSEEATATPGAADADSDESDSTESDSDEEGAAPDTTTDIPAVITAK</sequence>
<dbReference type="GO" id="GO:0001503">
    <property type="term" value="P:ossification"/>
    <property type="evidence" value="ECO:0007669"/>
    <property type="project" value="InterPro"/>
</dbReference>
<feature type="region of interest" description="Disordered" evidence="1">
    <location>
        <begin position="78"/>
        <end position="148"/>
    </location>
</feature>
<accession>A0A3B4GF03</accession>
<dbReference type="PANTHER" id="PTHR10607">
    <property type="entry name" value="OSTEOPONTIN"/>
    <property type="match status" value="1"/>
</dbReference>
<feature type="signal peptide" evidence="2">
    <location>
        <begin position="1"/>
        <end position="16"/>
    </location>
</feature>
<feature type="compositionally biased region" description="Acidic residues" evidence="1">
    <location>
        <begin position="280"/>
        <end position="291"/>
    </location>
</feature>
<reference evidence="3" key="1">
    <citation type="submission" date="2023-09" db="UniProtKB">
        <authorList>
            <consortium name="Ensembl"/>
        </authorList>
    </citation>
    <scope>IDENTIFICATION</scope>
</reference>
<dbReference type="PANTHER" id="PTHR10607:SF1">
    <property type="entry name" value="OSTEOPONTIN"/>
    <property type="match status" value="1"/>
</dbReference>
<evidence type="ECO:0000313" key="3">
    <source>
        <dbReference type="Ensembl" id="ENSPNYP00000021500.1"/>
    </source>
</evidence>
<feature type="compositionally biased region" description="Low complexity" evidence="1">
    <location>
        <begin position="78"/>
        <end position="88"/>
    </location>
</feature>
<dbReference type="GeneTree" id="ENSGT00400000024390"/>
<dbReference type="AlphaFoldDB" id="A0A3B4GF03"/>
<keyword evidence="2" id="KW-0732">Signal</keyword>
<protein>
    <submittedName>
        <fullName evidence="3">Clumping factor A-like</fullName>
    </submittedName>
</protein>
<evidence type="ECO:0000256" key="2">
    <source>
        <dbReference type="SAM" id="SignalP"/>
    </source>
</evidence>
<feature type="compositionally biased region" description="Low complexity" evidence="1">
    <location>
        <begin position="264"/>
        <end position="279"/>
    </location>
</feature>
<dbReference type="InterPro" id="IPR002038">
    <property type="entry name" value="Osteopontin"/>
</dbReference>
<feature type="region of interest" description="Disordered" evidence="1">
    <location>
        <begin position="226"/>
        <end position="355"/>
    </location>
</feature>
<organism evidence="3">
    <name type="scientific">Pundamilia nyererei</name>
    <dbReference type="NCBI Taxonomy" id="303518"/>
    <lineage>
        <taxon>Eukaryota</taxon>
        <taxon>Metazoa</taxon>
        <taxon>Chordata</taxon>
        <taxon>Craniata</taxon>
        <taxon>Vertebrata</taxon>
        <taxon>Euteleostomi</taxon>
        <taxon>Actinopterygii</taxon>
        <taxon>Neopterygii</taxon>
        <taxon>Teleostei</taxon>
        <taxon>Neoteleostei</taxon>
        <taxon>Acanthomorphata</taxon>
        <taxon>Ovalentaria</taxon>
        <taxon>Cichlomorphae</taxon>
        <taxon>Cichliformes</taxon>
        <taxon>Cichlidae</taxon>
        <taxon>African cichlids</taxon>
        <taxon>Pseudocrenilabrinae</taxon>
        <taxon>Haplochromini</taxon>
        <taxon>Pundamilia</taxon>
    </lineage>
</organism>
<feature type="compositionally biased region" description="Low complexity" evidence="1">
    <location>
        <begin position="116"/>
        <end position="139"/>
    </location>
</feature>
<name>A0A3B4GF03_9CICH</name>